<evidence type="ECO:0000256" key="1">
    <source>
        <dbReference type="ARBA" id="ARBA00001933"/>
    </source>
</evidence>
<dbReference type="GO" id="GO:0047304">
    <property type="term" value="F:2-aminoethylphosphonate-pyruvate transaminase activity"/>
    <property type="evidence" value="ECO:0007669"/>
    <property type="project" value="UniProtKB-EC"/>
</dbReference>
<dbReference type="InterPro" id="IPR015424">
    <property type="entry name" value="PyrdxlP-dep_Trfase"/>
</dbReference>
<dbReference type="STRING" id="391626.OAN307_c30560"/>
<name>M9R9V6_9RHOB</name>
<dbReference type="Gene3D" id="3.40.640.10">
    <property type="entry name" value="Type I PLP-dependent aspartate aminotransferase-like (Major domain)"/>
    <property type="match status" value="1"/>
</dbReference>
<dbReference type="AlphaFoldDB" id="M9R9V6"/>
<evidence type="ECO:0000256" key="5">
    <source>
        <dbReference type="PIRSR" id="PIRSR000524-1"/>
    </source>
</evidence>
<feature type="modified residue" description="N6-(pyridoxal phosphate)lysine" evidence="6">
    <location>
        <position position="193"/>
    </location>
</feature>
<dbReference type="Proteomes" id="UP000005307">
    <property type="component" value="Chromosome"/>
</dbReference>
<dbReference type="EMBL" id="CP003740">
    <property type="protein sequence ID" value="AGI68598.1"/>
    <property type="molecule type" value="Genomic_DNA"/>
</dbReference>
<dbReference type="PANTHER" id="PTHR42778">
    <property type="entry name" value="2-AMINOETHYLPHOSPHONATE--PYRUVATE TRANSAMINASE"/>
    <property type="match status" value="1"/>
</dbReference>
<dbReference type="InterPro" id="IPR015421">
    <property type="entry name" value="PyrdxlP-dep_Trfase_major"/>
</dbReference>
<evidence type="ECO:0000256" key="4">
    <source>
        <dbReference type="ARBA" id="ARBA00022898"/>
    </source>
</evidence>
<dbReference type="PANTHER" id="PTHR42778:SF1">
    <property type="entry name" value="2-AMINOETHYLPHOSPHONATE--PYRUVATE TRANSAMINASE"/>
    <property type="match status" value="1"/>
</dbReference>
<keyword evidence="3 8" id="KW-0808">Transferase</keyword>
<accession>M9R9V6</accession>
<proteinExistence type="predicted"/>
<dbReference type="PIRSF" id="PIRSF000524">
    <property type="entry name" value="SPT"/>
    <property type="match status" value="1"/>
</dbReference>
<evidence type="ECO:0000256" key="3">
    <source>
        <dbReference type="ARBA" id="ARBA00022679"/>
    </source>
</evidence>
<keyword evidence="8" id="KW-0670">Pyruvate</keyword>
<keyword evidence="2 8" id="KW-0032">Aminotransferase</keyword>
<evidence type="ECO:0000313" key="8">
    <source>
        <dbReference type="EMBL" id="AGI68598.1"/>
    </source>
</evidence>
<dbReference type="KEGG" id="oat:OAN307_c30560"/>
<keyword evidence="4 6" id="KW-0663">Pyridoxal phosphate</keyword>
<comment type="cofactor">
    <cofactor evidence="1 6">
        <name>pyridoxal 5'-phosphate</name>
        <dbReference type="ChEBI" id="CHEBI:597326"/>
    </cofactor>
</comment>
<protein>
    <submittedName>
        <fullName evidence="8">2-aminoethylphosphonate--pyruvate transaminase PhnW</fullName>
        <ecNumber evidence="8">2.6.1.37</ecNumber>
    </submittedName>
</protein>
<evidence type="ECO:0000259" key="7">
    <source>
        <dbReference type="Pfam" id="PF00266"/>
    </source>
</evidence>
<feature type="binding site" evidence="5">
    <location>
        <position position="337"/>
    </location>
    <ligand>
        <name>substrate</name>
    </ligand>
</feature>
<organism evidence="8 9">
    <name type="scientific">Octadecabacter antarcticus 307</name>
    <dbReference type="NCBI Taxonomy" id="391626"/>
    <lineage>
        <taxon>Bacteria</taxon>
        <taxon>Pseudomonadati</taxon>
        <taxon>Pseudomonadota</taxon>
        <taxon>Alphaproteobacteria</taxon>
        <taxon>Rhodobacterales</taxon>
        <taxon>Roseobacteraceae</taxon>
        <taxon>Octadecabacter</taxon>
    </lineage>
</organism>
<reference evidence="8 9" key="1">
    <citation type="journal article" date="2013" name="PLoS ONE">
        <title>Poles Apart: Arctic and Antarctic Octadecabacter strains Share High Genome Plasticity and a New Type of Xanthorhodopsin.</title>
        <authorList>
            <person name="Vollmers J."/>
            <person name="Voget S."/>
            <person name="Dietrich S."/>
            <person name="Gollnow K."/>
            <person name="Smits M."/>
            <person name="Meyer K."/>
            <person name="Brinkhoff T."/>
            <person name="Simon M."/>
            <person name="Daniel R."/>
        </authorList>
    </citation>
    <scope>NUCLEOTIDE SEQUENCE [LARGE SCALE GENOMIC DNA]</scope>
    <source>
        <strain evidence="8 9">307</strain>
    </source>
</reference>
<dbReference type="InterPro" id="IPR024169">
    <property type="entry name" value="SP_NH2Trfase/AEP_transaminase"/>
</dbReference>
<dbReference type="EC" id="2.6.1.37" evidence="8"/>
<sequence length="396" mass="43622">MLAKYLLFTPGPVNVAETLRLAISREDICHREPDFDTLLRSIEHKLISLFQIRNRERYRAVVITGSGTAANEAILSSVVGKGAILILSNGEFGDRLHRTSLIHNQQTHLIEAPWGTPFDLNQIEAYLAAHKIDVIATVHHETCSGMLNPLADIGALSKAHGALFVVDGVSSVGAEVIDMEACNIAFVSSSSSKAIGSYPGLSFVVGRKKHFKRLKHHAAKTTYLNLATFYAFLKNHSQTPNTPAVPLFFALEQALTNILREGVIKRYALIKARADLLRLGMRRLNLEFLIDEADMCSILTTVRVPPSISVRDLRDRLREKSIIIYEGKGCFAGKVFQVGNIGELSDYDIRFFLAALKDVLLTLQSEAAELVAPVIPKGAILVMLPTPERMQAKVVS</sequence>
<dbReference type="SUPFAM" id="SSF53383">
    <property type="entry name" value="PLP-dependent transferases"/>
    <property type="match status" value="1"/>
</dbReference>
<gene>
    <name evidence="8" type="primary">phnW</name>
    <name evidence="8" type="ORF">OAN307_c30560</name>
</gene>
<evidence type="ECO:0000313" key="9">
    <source>
        <dbReference type="Proteomes" id="UP000005307"/>
    </source>
</evidence>
<keyword evidence="9" id="KW-1185">Reference proteome</keyword>
<feature type="domain" description="Aminotransferase class V" evidence="7">
    <location>
        <begin position="40"/>
        <end position="331"/>
    </location>
</feature>
<dbReference type="Gene3D" id="3.90.1150.10">
    <property type="entry name" value="Aspartate Aminotransferase, domain 1"/>
    <property type="match status" value="1"/>
</dbReference>
<evidence type="ECO:0000256" key="2">
    <source>
        <dbReference type="ARBA" id="ARBA00022576"/>
    </source>
</evidence>
<dbReference type="eggNOG" id="COG0075">
    <property type="taxonomic scope" value="Bacteria"/>
</dbReference>
<dbReference type="Pfam" id="PF00266">
    <property type="entry name" value="Aminotran_5"/>
    <property type="match status" value="1"/>
</dbReference>
<dbReference type="InterPro" id="IPR000192">
    <property type="entry name" value="Aminotrans_V_dom"/>
</dbReference>
<dbReference type="HOGENOM" id="CLU_027686_3_1_5"/>
<dbReference type="OrthoDB" id="9766472at2"/>
<dbReference type="InterPro" id="IPR015422">
    <property type="entry name" value="PyrdxlP-dep_Trfase_small"/>
</dbReference>
<evidence type="ECO:0000256" key="6">
    <source>
        <dbReference type="PIRSR" id="PIRSR000524-50"/>
    </source>
</evidence>